<dbReference type="CDD" id="cd00829">
    <property type="entry name" value="SCP-x_thiolase"/>
    <property type="match status" value="1"/>
</dbReference>
<evidence type="ECO:0000313" key="3">
    <source>
        <dbReference type="Proteomes" id="UP000809273"/>
    </source>
</evidence>
<gene>
    <name evidence="2" type="ORF">JW984_12585</name>
</gene>
<dbReference type="InterPro" id="IPR016039">
    <property type="entry name" value="Thiolase-like"/>
</dbReference>
<dbReference type="Pfam" id="PF22691">
    <property type="entry name" value="Thiolase_C_1"/>
    <property type="match status" value="1"/>
</dbReference>
<dbReference type="PIRSF" id="PIRSF000429">
    <property type="entry name" value="Ac-CoA_Ac_transf"/>
    <property type="match status" value="1"/>
</dbReference>
<dbReference type="SUPFAM" id="SSF53901">
    <property type="entry name" value="Thiolase-like"/>
    <property type="match status" value="2"/>
</dbReference>
<reference evidence="2" key="1">
    <citation type="journal article" date="2021" name="Environ. Microbiol.">
        <title>Genomic characterization of three novel Desulfobacterota classes expand the metabolic and phylogenetic diversity of the phylum.</title>
        <authorList>
            <person name="Murphy C.L."/>
            <person name="Biggerstaff J."/>
            <person name="Eichhorn A."/>
            <person name="Ewing E."/>
            <person name="Shahan R."/>
            <person name="Soriano D."/>
            <person name="Stewart S."/>
            <person name="VanMol K."/>
            <person name="Walker R."/>
            <person name="Walters P."/>
            <person name="Elshahed M.S."/>
            <person name="Youssef N.H."/>
        </authorList>
    </citation>
    <scope>NUCLEOTIDE SEQUENCE</scope>
    <source>
        <strain evidence="2">Zod_Metabat.24</strain>
    </source>
</reference>
<reference evidence="2" key="2">
    <citation type="submission" date="2021-01" db="EMBL/GenBank/DDBJ databases">
        <authorList>
            <person name="Hahn C.R."/>
            <person name="Youssef N.H."/>
            <person name="Elshahed M."/>
        </authorList>
    </citation>
    <scope>NUCLEOTIDE SEQUENCE</scope>
    <source>
        <strain evidence="2">Zod_Metabat.24</strain>
    </source>
</reference>
<dbReference type="AlphaFoldDB" id="A0A9D8PR79"/>
<organism evidence="2 3">
    <name type="scientific">Candidatus Zymogenus saltonus</name>
    <dbReference type="NCBI Taxonomy" id="2844893"/>
    <lineage>
        <taxon>Bacteria</taxon>
        <taxon>Deltaproteobacteria</taxon>
        <taxon>Candidatus Zymogenia</taxon>
        <taxon>Candidatus Zymogeniales</taxon>
        <taxon>Candidatus Zymogenaceae</taxon>
        <taxon>Candidatus Zymogenus</taxon>
    </lineage>
</organism>
<feature type="domain" description="Thiolase C-terminal" evidence="1">
    <location>
        <begin position="259"/>
        <end position="377"/>
    </location>
</feature>
<evidence type="ECO:0000259" key="1">
    <source>
        <dbReference type="Pfam" id="PF22691"/>
    </source>
</evidence>
<proteinExistence type="predicted"/>
<name>A0A9D8PR79_9DELT</name>
<protein>
    <submittedName>
        <fullName evidence="2">Thiolase family protein</fullName>
    </submittedName>
</protein>
<dbReference type="PANTHER" id="PTHR42870">
    <property type="entry name" value="ACETYL-COA C-ACETYLTRANSFERASE"/>
    <property type="match status" value="1"/>
</dbReference>
<dbReference type="PANTHER" id="PTHR42870:SF1">
    <property type="entry name" value="NON-SPECIFIC LIPID-TRANSFER PROTEIN-LIKE 2"/>
    <property type="match status" value="1"/>
</dbReference>
<dbReference type="GO" id="GO:0016747">
    <property type="term" value="F:acyltransferase activity, transferring groups other than amino-acyl groups"/>
    <property type="evidence" value="ECO:0007669"/>
    <property type="project" value="InterPro"/>
</dbReference>
<dbReference type="InterPro" id="IPR002155">
    <property type="entry name" value="Thiolase"/>
</dbReference>
<sequence>MTKRMRNVAISGIGQTRHRGHREDVNMVELVAEAVEEVLADSKMDLKDIDCIVHGNMELFEGIHQPDMWHVLGDGAYGKAGFRITTGGTTGATIACSADHLVASGMYDSVLAIGWEKQEEGMTTTGITNMADPLWEREVQTGAITGTHGVMMMNKFGEPANQAAAELRVLMANNARKNYKAHLRIEITRQDVLESRVLAWPLRLLHMCPESNGACAVLFVSEELAKKLPQKPVWMHDHVTVHRQETFDLVNMGDLDTHGEAARTLYARNGIVDPIKQIGVFEMYDPQSWWALDWIGKFLMLENGEQIEMVLNGDFAIDGKFPLNPSGGVVSSNPIGATAIIRVAEAALQIRGNAGDHQVPKDVKLALSSGFGGTFWTVFHLLGAEKPDK</sequence>
<dbReference type="Proteomes" id="UP000809273">
    <property type="component" value="Unassembled WGS sequence"/>
</dbReference>
<comment type="caution">
    <text evidence="2">The sequence shown here is derived from an EMBL/GenBank/DDBJ whole genome shotgun (WGS) entry which is preliminary data.</text>
</comment>
<dbReference type="Gene3D" id="3.40.47.10">
    <property type="match status" value="1"/>
</dbReference>
<dbReference type="EMBL" id="JAFGIX010000063">
    <property type="protein sequence ID" value="MBN1574025.1"/>
    <property type="molecule type" value="Genomic_DNA"/>
</dbReference>
<dbReference type="InterPro" id="IPR055140">
    <property type="entry name" value="Thiolase_C_2"/>
</dbReference>
<accession>A0A9D8PR79</accession>
<evidence type="ECO:0000313" key="2">
    <source>
        <dbReference type="EMBL" id="MBN1574025.1"/>
    </source>
</evidence>